<evidence type="ECO:0000256" key="7">
    <source>
        <dbReference type="ARBA" id="ARBA00023080"/>
    </source>
</evidence>
<feature type="binding site" evidence="10">
    <location>
        <begin position="155"/>
        <end position="158"/>
    </location>
    <ligand>
        <name>substrate</name>
    </ligand>
</feature>
<evidence type="ECO:0000256" key="6">
    <source>
        <dbReference type="ARBA" id="ARBA00022842"/>
    </source>
</evidence>
<keyword evidence="4 10" id="KW-0547">Nucleotide-binding</keyword>
<sequence length="199" mass="21487">MTRQIVLASGNRGKLKEFNQVLGELGVEVIPQSQFSVPDAEETGLSFVENAIIKARHASQLTGLPALADDSGLEVDLLNGAPGIYSARFAGAGATDAENNQKLLKLLEGTSPEQRTARFRCVLVFMRHAEDPTPLICQGSWEGQILPLPQGDNGFGYDPLFLVPGLDIASAQLPPEQKNKISHRGQAVQQLIKMIPAYL</sequence>
<evidence type="ECO:0000313" key="13">
    <source>
        <dbReference type="Proteomes" id="UP000198749"/>
    </source>
</evidence>
<dbReference type="SUPFAM" id="SSF52972">
    <property type="entry name" value="ITPase-like"/>
    <property type="match status" value="1"/>
</dbReference>
<keyword evidence="13" id="KW-1185">Reference proteome</keyword>
<comment type="function">
    <text evidence="10">Pyrophosphatase that catalyzes the hydrolysis of nucleoside triphosphates to their monophosphate derivatives, with a high preference for the non-canonical purine nucleotides XTP (xanthosine triphosphate), dITP (deoxyinosine triphosphate) and ITP. Seems to function as a house-cleaning enzyme that removes non-canonical purine nucleotides from the nucleotide pool, thus preventing their incorporation into DNA/RNA and avoiding chromosomal lesions.</text>
</comment>
<protein>
    <recommendedName>
        <fullName evidence="10">dITP/XTP pyrophosphatase</fullName>
        <ecNumber evidence="10">3.6.1.66</ecNumber>
    </recommendedName>
    <alternativeName>
        <fullName evidence="10">Non-canonical purine NTP pyrophosphatase</fullName>
    </alternativeName>
    <alternativeName>
        <fullName evidence="10">Non-standard purine NTP pyrophosphatase</fullName>
    </alternativeName>
    <alternativeName>
        <fullName evidence="10">Nucleoside-triphosphate diphosphatase</fullName>
    </alternativeName>
    <alternativeName>
        <fullName evidence="10">Nucleoside-triphosphate pyrophosphatase</fullName>
        <shortName evidence="10">NTPase</shortName>
    </alternativeName>
</protein>
<name>A0A1H9K077_9GAMM</name>
<dbReference type="GO" id="GO:0005829">
    <property type="term" value="C:cytosol"/>
    <property type="evidence" value="ECO:0007669"/>
    <property type="project" value="TreeGrafter"/>
</dbReference>
<dbReference type="EC" id="3.6.1.66" evidence="10"/>
<dbReference type="AlphaFoldDB" id="A0A1H9K077"/>
<feature type="binding site" evidence="10">
    <location>
        <begin position="183"/>
        <end position="184"/>
    </location>
    <ligand>
        <name>substrate</name>
    </ligand>
</feature>
<dbReference type="GO" id="GO:0036220">
    <property type="term" value="F:ITP diphosphatase activity"/>
    <property type="evidence" value="ECO:0007669"/>
    <property type="project" value="UniProtKB-UniRule"/>
</dbReference>
<evidence type="ECO:0000256" key="8">
    <source>
        <dbReference type="ARBA" id="ARBA00051875"/>
    </source>
</evidence>
<keyword evidence="3 10" id="KW-0479">Metal-binding</keyword>
<comment type="similarity">
    <text evidence="1 10 11">Belongs to the HAM1 NTPase family.</text>
</comment>
<dbReference type="GO" id="GO:0036222">
    <property type="term" value="F:XTP diphosphatase activity"/>
    <property type="evidence" value="ECO:0007669"/>
    <property type="project" value="UniProtKB-UniRule"/>
</dbReference>
<dbReference type="FunFam" id="3.90.950.10:FF:000001">
    <property type="entry name" value="dITP/XTP pyrophosphatase"/>
    <property type="match status" value="1"/>
</dbReference>
<evidence type="ECO:0000256" key="9">
    <source>
        <dbReference type="ARBA" id="ARBA00052017"/>
    </source>
</evidence>
<feature type="binding site" evidence="10">
    <location>
        <begin position="9"/>
        <end position="14"/>
    </location>
    <ligand>
        <name>substrate</name>
    </ligand>
</feature>
<dbReference type="OrthoDB" id="9807456at2"/>
<evidence type="ECO:0000256" key="11">
    <source>
        <dbReference type="RuleBase" id="RU003781"/>
    </source>
</evidence>
<keyword evidence="6 10" id="KW-0460">Magnesium</keyword>
<dbReference type="RefSeq" id="WP_091360355.1">
    <property type="nucleotide sequence ID" value="NZ_AP025284.1"/>
</dbReference>
<dbReference type="InterPro" id="IPR029001">
    <property type="entry name" value="ITPase-like_fam"/>
</dbReference>
<evidence type="ECO:0000256" key="3">
    <source>
        <dbReference type="ARBA" id="ARBA00022723"/>
    </source>
</evidence>
<dbReference type="InterPro" id="IPR020922">
    <property type="entry name" value="dITP/XTP_pyrophosphatase"/>
</dbReference>
<proteinExistence type="inferred from homology"/>
<keyword evidence="5 10" id="KW-0378">Hydrolase</keyword>
<evidence type="ECO:0000256" key="10">
    <source>
        <dbReference type="HAMAP-Rule" id="MF_01405"/>
    </source>
</evidence>
<dbReference type="Gene3D" id="3.90.950.10">
    <property type="match status" value="1"/>
</dbReference>
<comment type="catalytic activity">
    <reaction evidence="8 10">
        <text>dITP + H2O = dIMP + diphosphate + H(+)</text>
        <dbReference type="Rhea" id="RHEA:28342"/>
        <dbReference type="ChEBI" id="CHEBI:15377"/>
        <dbReference type="ChEBI" id="CHEBI:15378"/>
        <dbReference type="ChEBI" id="CHEBI:33019"/>
        <dbReference type="ChEBI" id="CHEBI:61194"/>
        <dbReference type="ChEBI" id="CHEBI:61382"/>
        <dbReference type="EC" id="3.6.1.66"/>
    </reaction>
</comment>
<evidence type="ECO:0000256" key="5">
    <source>
        <dbReference type="ARBA" id="ARBA00022801"/>
    </source>
</evidence>
<accession>A0A1H9K077</accession>
<gene>
    <name evidence="12" type="ORF">SAMN03080615_03257</name>
</gene>
<evidence type="ECO:0000256" key="2">
    <source>
        <dbReference type="ARBA" id="ARBA00011738"/>
    </source>
</evidence>
<feature type="binding site" evidence="10">
    <location>
        <position position="71"/>
    </location>
    <ligand>
        <name>substrate</name>
    </ligand>
</feature>
<organism evidence="12 13">
    <name type="scientific">Amphritea atlantica</name>
    <dbReference type="NCBI Taxonomy" id="355243"/>
    <lineage>
        <taxon>Bacteria</taxon>
        <taxon>Pseudomonadati</taxon>
        <taxon>Pseudomonadota</taxon>
        <taxon>Gammaproteobacteria</taxon>
        <taxon>Oceanospirillales</taxon>
        <taxon>Oceanospirillaceae</taxon>
        <taxon>Amphritea</taxon>
    </lineage>
</organism>
<dbReference type="GO" id="GO:0000166">
    <property type="term" value="F:nucleotide binding"/>
    <property type="evidence" value="ECO:0007669"/>
    <property type="project" value="UniProtKB-KW"/>
</dbReference>
<feature type="active site" description="Proton acceptor" evidence="10">
    <location>
        <position position="70"/>
    </location>
</feature>
<dbReference type="HAMAP" id="MF_01405">
    <property type="entry name" value="Non_canon_purine_NTPase"/>
    <property type="match status" value="1"/>
</dbReference>
<comment type="catalytic activity">
    <reaction evidence="9 10">
        <text>XTP + H2O = XMP + diphosphate + H(+)</text>
        <dbReference type="Rhea" id="RHEA:28610"/>
        <dbReference type="ChEBI" id="CHEBI:15377"/>
        <dbReference type="ChEBI" id="CHEBI:15378"/>
        <dbReference type="ChEBI" id="CHEBI:33019"/>
        <dbReference type="ChEBI" id="CHEBI:57464"/>
        <dbReference type="ChEBI" id="CHEBI:61314"/>
        <dbReference type="EC" id="3.6.1.66"/>
    </reaction>
</comment>
<dbReference type="NCBIfam" id="TIGR00042">
    <property type="entry name" value="RdgB/HAM1 family non-canonical purine NTP pyrophosphatase"/>
    <property type="match status" value="1"/>
</dbReference>
<keyword evidence="7 10" id="KW-0546">Nucleotide metabolism</keyword>
<dbReference type="Proteomes" id="UP000198749">
    <property type="component" value="Unassembled WGS sequence"/>
</dbReference>
<dbReference type="EMBL" id="FOGB01000011">
    <property type="protein sequence ID" value="SEQ92427.1"/>
    <property type="molecule type" value="Genomic_DNA"/>
</dbReference>
<evidence type="ECO:0000313" key="12">
    <source>
        <dbReference type="EMBL" id="SEQ92427.1"/>
    </source>
</evidence>
<dbReference type="InterPro" id="IPR002637">
    <property type="entry name" value="RdgB/HAM1"/>
</dbReference>
<evidence type="ECO:0000256" key="1">
    <source>
        <dbReference type="ARBA" id="ARBA00008023"/>
    </source>
</evidence>
<dbReference type="CDD" id="cd00515">
    <property type="entry name" value="HAM1"/>
    <property type="match status" value="1"/>
</dbReference>
<feature type="binding site" evidence="10">
    <location>
        <position position="178"/>
    </location>
    <ligand>
        <name>substrate</name>
    </ligand>
</feature>
<dbReference type="PANTHER" id="PTHR11067:SF9">
    <property type="entry name" value="INOSINE TRIPHOSPHATE PYROPHOSPHATASE"/>
    <property type="match status" value="1"/>
</dbReference>
<dbReference type="STRING" id="355243.SAMN03080615_03257"/>
<dbReference type="Pfam" id="PF01725">
    <property type="entry name" value="Ham1p_like"/>
    <property type="match status" value="1"/>
</dbReference>
<dbReference type="GO" id="GO:0009117">
    <property type="term" value="P:nucleotide metabolic process"/>
    <property type="evidence" value="ECO:0007669"/>
    <property type="project" value="UniProtKB-KW"/>
</dbReference>
<comment type="catalytic activity">
    <reaction evidence="10">
        <text>ITP + H2O = IMP + diphosphate + H(+)</text>
        <dbReference type="Rhea" id="RHEA:29399"/>
        <dbReference type="ChEBI" id="CHEBI:15377"/>
        <dbReference type="ChEBI" id="CHEBI:15378"/>
        <dbReference type="ChEBI" id="CHEBI:33019"/>
        <dbReference type="ChEBI" id="CHEBI:58053"/>
        <dbReference type="ChEBI" id="CHEBI:61402"/>
        <dbReference type="EC" id="3.6.1.66"/>
    </reaction>
</comment>
<reference evidence="13" key="1">
    <citation type="submission" date="2016-10" db="EMBL/GenBank/DDBJ databases">
        <authorList>
            <person name="Varghese N."/>
            <person name="Submissions S."/>
        </authorList>
    </citation>
    <scope>NUCLEOTIDE SEQUENCE [LARGE SCALE GENOMIC DNA]</scope>
    <source>
        <strain evidence="13">DSM 18887</strain>
    </source>
</reference>
<dbReference type="GO" id="GO:0035870">
    <property type="term" value="F:dITP diphosphatase activity"/>
    <property type="evidence" value="ECO:0007669"/>
    <property type="project" value="UniProtKB-UniRule"/>
</dbReference>
<comment type="cofactor">
    <cofactor evidence="10">
        <name>Mg(2+)</name>
        <dbReference type="ChEBI" id="CHEBI:18420"/>
    </cofactor>
    <text evidence="10">Binds 1 Mg(2+) ion per subunit.</text>
</comment>
<feature type="binding site" evidence="10">
    <location>
        <position position="70"/>
    </location>
    <ligand>
        <name>Mg(2+)</name>
        <dbReference type="ChEBI" id="CHEBI:18420"/>
    </ligand>
</feature>
<feature type="binding site" evidence="10">
    <location>
        <position position="41"/>
    </location>
    <ligand>
        <name>Mg(2+)</name>
        <dbReference type="ChEBI" id="CHEBI:18420"/>
    </ligand>
</feature>
<dbReference type="GO" id="GO:0017111">
    <property type="term" value="F:ribonucleoside triphosphate phosphatase activity"/>
    <property type="evidence" value="ECO:0007669"/>
    <property type="project" value="InterPro"/>
</dbReference>
<dbReference type="GO" id="GO:0009146">
    <property type="term" value="P:purine nucleoside triphosphate catabolic process"/>
    <property type="evidence" value="ECO:0007669"/>
    <property type="project" value="UniProtKB-UniRule"/>
</dbReference>
<dbReference type="PANTHER" id="PTHR11067">
    <property type="entry name" value="INOSINE TRIPHOSPHATE PYROPHOSPHATASE/HAM1 PROTEIN"/>
    <property type="match status" value="1"/>
</dbReference>
<dbReference type="GO" id="GO:0046872">
    <property type="term" value="F:metal ion binding"/>
    <property type="evidence" value="ECO:0007669"/>
    <property type="project" value="UniProtKB-KW"/>
</dbReference>
<comment type="subunit">
    <text evidence="2 10">Homodimer.</text>
</comment>
<evidence type="ECO:0000256" key="4">
    <source>
        <dbReference type="ARBA" id="ARBA00022741"/>
    </source>
</evidence>